<dbReference type="PANTHER" id="PTHR31973:SF195">
    <property type="entry name" value="MUDR FAMILY TRANSPOSASE"/>
    <property type="match status" value="1"/>
</dbReference>
<dbReference type="SMART" id="SM00343">
    <property type="entry name" value="ZnF_C2HC"/>
    <property type="match status" value="2"/>
</dbReference>
<dbReference type="InterPro" id="IPR006564">
    <property type="entry name" value="Znf_PMZ"/>
</dbReference>
<reference evidence="8" key="1">
    <citation type="journal article" date="2023" name="Plant J.">
        <title>Genome sequences and population genomics provide insights into the demographic history, inbreeding, and mutation load of two 'living fossil' tree species of Dipteronia.</title>
        <authorList>
            <person name="Feng Y."/>
            <person name="Comes H.P."/>
            <person name="Chen J."/>
            <person name="Zhu S."/>
            <person name="Lu R."/>
            <person name="Zhang X."/>
            <person name="Li P."/>
            <person name="Qiu J."/>
            <person name="Olsen K.M."/>
            <person name="Qiu Y."/>
        </authorList>
    </citation>
    <scope>NUCLEOTIDE SEQUENCE</scope>
    <source>
        <strain evidence="8">NBL</strain>
    </source>
</reference>
<feature type="domain" description="CCHC-type" evidence="6">
    <location>
        <begin position="298"/>
        <end position="314"/>
    </location>
</feature>
<evidence type="ECO:0000256" key="1">
    <source>
        <dbReference type="ARBA" id="ARBA00022723"/>
    </source>
</evidence>
<dbReference type="GO" id="GO:0003676">
    <property type="term" value="F:nucleic acid binding"/>
    <property type="evidence" value="ECO:0007669"/>
    <property type="project" value="InterPro"/>
</dbReference>
<keyword evidence="9" id="KW-1185">Reference proteome</keyword>
<dbReference type="PROSITE" id="PS50158">
    <property type="entry name" value="ZF_CCHC"/>
    <property type="match status" value="1"/>
</dbReference>
<dbReference type="InterPro" id="IPR001878">
    <property type="entry name" value="Znf_CCHC"/>
</dbReference>
<dbReference type="SUPFAM" id="SSF57756">
    <property type="entry name" value="Retrovirus zinc finger-like domains"/>
    <property type="match status" value="1"/>
</dbReference>
<evidence type="ECO:0000313" key="8">
    <source>
        <dbReference type="EMBL" id="KAK3198579.1"/>
    </source>
</evidence>
<evidence type="ECO:0000313" key="9">
    <source>
        <dbReference type="Proteomes" id="UP001281410"/>
    </source>
</evidence>
<dbReference type="PROSITE" id="PS50966">
    <property type="entry name" value="ZF_SWIM"/>
    <property type="match status" value="1"/>
</dbReference>
<dbReference type="Gene3D" id="4.10.60.10">
    <property type="entry name" value="Zinc finger, CCHC-type"/>
    <property type="match status" value="1"/>
</dbReference>
<dbReference type="AlphaFoldDB" id="A0AAE0DZN0"/>
<protein>
    <recommendedName>
        <fullName evidence="10">SWIM-type domain-containing protein</fullName>
    </recommendedName>
</protein>
<dbReference type="SMART" id="SM00575">
    <property type="entry name" value="ZnF_PMZ"/>
    <property type="match status" value="1"/>
</dbReference>
<dbReference type="GO" id="GO:0008270">
    <property type="term" value="F:zinc ion binding"/>
    <property type="evidence" value="ECO:0007669"/>
    <property type="project" value="UniProtKB-KW"/>
</dbReference>
<name>A0AAE0DZN0_9ROSI</name>
<evidence type="ECO:0000256" key="4">
    <source>
        <dbReference type="PROSITE-ProRule" id="PRU00047"/>
    </source>
</evidence>
<evidence type="ECO:0000256" key="3">
    <source>
        <dbReference type="ARBA" id="ARBA00022833"/>
    </source>
</evidence>
<evidence type="ECO:0000256" key="2">
    <source>
        <dbReference type="ARBA" id="ARBA00022771"/>
    </source>
</evidence>
<keyword evidence="3" id="KW-0862">Zinc</keyword>
<feature type="domain" description="SWIM-type" evidence="7">
    <location>
        <begin position="146"/>
        <end position="187"/>
    </location>
</feature>
<evidence type="ECO:0000256" key="5">
    <source>
        <dbReference type="SAM" id="MobiDB-lite"/>
    </source>
</evidence>
<accession>A0AAE0DZN0</accession>
<feature type="region of interest" description="Disordered" evidence="5">
    <location>
        <begin position="272"/>
        <end position="329"/>
    </location>
</feature>
<evidence type="ECO:0008006" key="10">
    <source>
        <dbReference type="Google" id="ProtNLM"/>
    </source>
</evidence>
<keyword evidence="2 4" id="KW-0863">Zinc-finger</keyword>
<dbReference type="PANTHER" id="PTHR31973">
    <property type="entry name" value="POLYPROTEIN, PUTATIVE-RELATED"/>
    <property type="match status" value="1"/>
</dbReference>
<evidence type="ECO:0000259" key="6">
    <source>
        <dbReference type="PROSITE" id="PS50158"/>
    </source>
</evidence>
<organism evidence="8 9">
    <name type="scientific">Dipteronia sinensis</name>
    <dbReference type="NCBI Taxonomy" id="43782"/>
    <lineage>
        <taxon>Eukaryota</taxon>
        <taxon>Viridiplantae</taxon>
        <taxon>Streptophyta</taxon>
        <taxon>Embryophyta</taxon>
        <taxon>Tracheophyta</taxon>
        <taxon>Spermatophyta</taxon>
        <taxon>Magnoliopsida</taxon>
        <taxon>eudicotyledons</taxon>
        <taxon>Gunneridae</taxon>
        <taxon>Pentapetalae</taxon>
        <taxon>rosids</taxon>
        <taxon>malvids</taxon>
        <taxon>Sapindales</taxon>
        <taxon>Sapindaceae</taxon>
        <taxon>Hippocastanoideae</taxon>
        <taxon>Acereae</taxon>
        <taxon>Dipteronia</taxon>
    </lineage>
</organism>
<dbReference type="InterPro" id="IPR036875">
    <property type="entry name" value="Znf_CCHC_sf"/>
</dbReference>
<proteinExistence type="predicted"/>
<dbReference type="Pfam" id="PF04434">
    <property type="entry name" value="SWIM"/>
    <property type="match status" value="1"/>
</dbReference>
<sequence length="329" mass="38367">MNMNPKNRFKSQVVCNLFREASKAHRESEFLEKMQELSRINRRAFEYLMRVGPHRWSRAYCPVRRYRGMTSNIMECMNNCLRYARQLPITTLVEYIRDMMQKWFHERRDAASKNTTQLSRWATEKLTKKNENSHKYTVRLIDHVNFNVKDGEKDGLVNLAEKTCSCREFQNDLLPCCHALAAIRFCKKKLGDFCSDFYKTSTWLESYSGVIFPVGHPSEWNTPEEVRSEVVLPPEWRPQAGRPRKNRVPSAGEHGRRTRYCTICNKSGHNRQNCSNPPGGHLGNVPDPETDPPPPRRRKCKSCGQEGHNIRTCPTRPYDNLTDPDNDVE</sequence>
<keyword evidence="1" id="KW-0479">Metal-binding</keyword>
<gene>
    <name evidence="8" type="ORF">Dsin_021994</name>
</gene>
<evidence type="ECO:0000259" key="7">
    <source>
        <dbReference type="PROSITE" id="PS50966"/>
    </source>
</evidence>
<dbReference type="EMBL" id="JANJYJ010000007">
    <property type="protein sequence ID" value="KAK3198579.1"/>
    <property type="molecule type" value="Genomic_DNA"/>
</dbReference>
<dbReference type="InterPro" id="IPR007527">
    <property type="entry name" value="Znf_SWIM"/>
</dbReference>
<dbReference type="Proteomes" id="UP001281410">
    <property type="component" value="Unassembled WGS sequence"/>
</dbReference>
<comment type="caution">
    <text evidence="8">The sequence shown here is derived from an EMBL/GenBank/DDBJ whole genome shotgun (WGS) entry which is preliminary data.</text>
</comment>